<evidence type="ECO:0000256" key="5">
    <source>
        <dbReference type="SAM" id="SignalP"/>
    </source>
</evidence>
<keyword evidence="2 5" id="KW-0732">Signal</keyword>
<dbReference type="PANTHER" id="PTHR24369">
    <property type="entry name" value="ANTIGEN BSP, PUTATIVE-RELATED"/>
    <property type="match status" value="1"/>
</dbReference>
<dbReference type="SMART" id="SM00369">
    <property type="entry name" value="LRR_TYP"/>
    <property type="match status" value="7"/>
</dbReference>
<dbReference type="Pfam" id="PF13855">
    <property type="entry name" value="LRR_8"/>
    <property type="match status" value="1"/>
</dbReference>
<organism evidence="6">
    <name type="scientific">Photinus pyralis</name>
    <name type="common">Common eastern firefly</name>
    <name type="synonym">Lampyris pyralis</name>
    <dbReference type="NCBI Taxonomy" id="7054"/>
    <lineage>
        <taxon>Eukaryota</taxon>
        <taxon>Metazoa</taxon>
        <taxon>Ecdysozoa</taxon>
        <taxon>Arthropoda</taxon>
        <taxon>Hexapoda</taxon>
        <taxon>Insecta</taxon>
        <taxon>Pterygota</taxon>
        <taxon>Neoptera</taxon>
        <taxon>Endopterygota</taxon>
        <taxon>Coleoptera</taxon>
        <taxon>Polyphaga</taxon>
        <taxon>Elateriformia</taxon>
        <taxon>Elateroidea</taxon>
        <taxon>Lampyridae</taxon>
        <taxon>Lampyrinae</taxon>
        <taxon>Photinus</taxon>
    </lineage>
</organism>
<accession>A0A1Y1L447</accession>
<dbReference type="Gene3D" id="3.80.10.10">
    <property type="entry name" value="Ribonuclease Inhibitor"/>
    <property type="match status" value="2"/>
</dbReference>
<protein>
    <recommendedName>
        <fullName evidence="7">LRRCT domain-containing protein</fullName>
    </recommendedName>
</protein>
<dbReference type="InterPro" id="IPR032675">
    <property type="entry name" value="LRR_dom_sf"/>
</dbReference>
<evidence type="ECO:0000256" key="4">
    <source>
        <dbReference type="ARBA" id="ARBA00023180"/>
    </source>
</evidence>
<keyword evidence="1" id="KW-0433">Leucine-rich repeat</keyword>
<dbReference type="FunFam" id="3.80.10.10:FF:000770">
    <property type="entry name" value="Uncharacterized protein"/>
    <property type="match status" value="1"/>
</dbReference>
<proteinExistence type="predicted"/>
<dbReference type="GO" id="GO:0005886">
    <property type="term" value="C:plasma membrane"/>
    <property type="evidence" value="ECO:0007669"/>
    <property type="project" value="TreeGrafter"/>
</dbReference>
<dbReference type="EMBL" id="GEZM01070660">
    <property type="protein sequence ID" value="JAV66356.1"/>
    <property type="molecule type" value="Transcribed_RNA"/>
</dbReference>
<reference evidence="6" key="1">
    <citation type="journal article" date="2016" name="Sci. Rep.">
        <title>Molecular characterization of firefly nuptial gifts: a multi-omics approach sheds light on postcopulatory sexual selection.</title>
        <authorList>
            <person name="Al-Wathiqui N."/>
            <person name="Fallon T.R."/>
            <person name="South A."/>
            <person name="Weng J.K."/>
            <person name="Lewis S.M."/>
        </authorList>
    </citation>
    <scope>NUCLEOTIDE SEQUENCE</scope>
</reference>
<dbReference type="SUPFAM" id="SSF52058">
    <property type="entry name" value="L domain-like"/>
    <property type="match status" value="1"/>
</dbReference>
<dbReference type="InterPro" id="IPR003591">
    <property type="entry name" value="Leu-rich_rpt_typical-subtyp"/>
</dbReference>
<evidence type="ECO:0000256" key="2">
    <source>
        <dbReference type="ARBA" id="ARBA00022729"/>
    </source>
</evidence>
<dbReference type="InterPro" id="IPR050541">
    <property type="entry name" value="LRR_TM_domain-containing"/>
</dbReference>
<sequence>MYIKILIIAQVFLGFHVTEQCQVITFRKNPVLVVEVTSSKYQIVTGCISPKRVIYNPTTLKEIKVIAQNLGDLNEGAVENIPEQFQLSFNMNNISTIKSDAFRNLDALETIYMDQNDIRTIETNAFDSLPSLQVINLEKNKIEIIMQHAFANLPNFTMLSLDDNKLKSFQQDWFLNTPELQTLFINNNLISAIQRAAFVSFPALQYLTMAGNKINHVHSDAFMGLDNLLELSLEENRLKEIEVDFTVTPNLRHIDFSKNALNYLPDKMFSDLQHCLKSIWIFANPWQCPCLDSFIEWGANYNINIRWKCNNTDLSCAIPKHDVDKCIPRSNDEFYEEAMSSFTGDCIKRYRP</sequence>
<keyword evidence="3" id="KW-0677">Repeat</keyword>
<feature type="signal peptide" evidence="5">
    <location>
        <begin position="1"/>
        <end position="20"/>
    </location>
</feature>
<dbReference type="PANTHER" id="PTHR24369:SF210">
    <property type="entry name" value="CHAOPTIN-RELATED"/>
    <property type="match status" value="1"/>
</dbReference>
<evidence type="ECO:0000256" key="3">
    <source>
        <dbReference type="ARBA" id="ARBA00022737"/>
    </source>
</evidence>
<evidence type="ECO:0008006" key="7">
    <source>
        <dbReference type="Google" id="ProtNLM"/>
    </source>
</evidence>
<feature type="chain" id="PRO_5012214661" description="LRRCT domain-containing protein" evidence="5">
    <location>
        <begin position="21"/>
        <end position="352"/>
    </location>
</feature>
<evidence type="ECO:0000256" key="1">
    <source>
        <dbReference type="ARBA" id="ARBA00022614"/>
    </source>
</evidence>
<dbReference type="AlphaFoldDB" id="A0A1Y1L447"/>
<dbReference type="InterPro" id="IPR001611">
    <property type="entry name" value="Leu-rich_rpt"/>
</dbReference>
<name>A0A1Y1L447_PHOPY</name>
<keyword evidence="4" id="KW-0325">Glycoprotein</keyword>
<evidence type="ECO:0000313" key="6">
    <source>
        <dbReference type="EMBL" id="JAV66356.1"/>
    </source>
</evidence>